<dbReference type="PaxDb" id="3708-A0A078IMJ1"/>
<dbReference type="EMBL" id="LK033076">
    <property type="protein sequence ID" value="CDY52300.1"/>
    <property type="molecule type" value="Genomic_DNA"/>
</dbReference>
<proteinExistence type="predicted"/>
<protein>
    <submittedName>
        <fullName evidence="1">BnaA09g16120D protein</fullName>
    </submittedName>
</protein>
<sequence>MEACYIFRSQQKDRTKMLFTFMV</sequence>
<evidence type="ECO:0000313" key="2">
    <source>
        <dbReference type="Proteomes" id="UP000028999"/>
    </source>
</evidence>
<dbReference type="AlphaFoldDB" id="A0A078IMJ1"/>
<dbReference type="Gramene" id="CDY52300">
    <property type="protein sequence ID" value="CDY52300"/>
    <property type="gene ID" value="GSBRNA2T00006714001"/>
</dbReference>
<dbReference type="Proteomes" id="UP000028999">
    <property type="component" value="Unassembled WGS sequence"/>
</dbReference>
<gene>
    <name evidence="1" type="primary">BnaA09g16120D</name>
    <name evidence="1" type="ORF">GSBRNA2T00006714001</name>
</gene>
<reference evidence="1 2" key="1">
    <citation type="journal article" date="2014" name="Science">
        <title>Plant genetics. Early allopolyploid evolution in the post-Neolithic Brassica napus oilseed genome.</title>
        <authorList>
            <person name="Chalhoub B."/>
            <person name="Denoeud F."/>
            <person name="Liu S."/>
            <person name="Parkin I.A."/>
            <person name="Tang H."/>
            <person name="Wang X."/>
            <person name="Chiquet J."/>
            <person name="Belcram H."/>
            <person name="Tong C."/>
            <person name="Samans B."/>
            <person name="Correa M."/>
            <person name="Da Silva C."/>
            <person name="Just J."/>
            <person name="Falentin C."/>
            <person name="Koh C.S."/>
            <person name="Le Clainche I."/>
            <person name="Bernard M."/>
            <person name="Bento P."/>
            <person name="Noel B."/>
            <person name="Labadie K."/>
            <person name="Alberti A."/>
            <person name="Charles M."/>
            <person name="Arnaud D."/>
            <person name="Guo H."/>
            <person name="Daviaud C."/>
            <person name="Alamery S."/>
            <person name="Jabbari K."/>
            <person name="Zhao M."/>
            <person name="Edger P.P."/>
            <person name="Chelaifa H."/>
            <person name="Tack D."/>
            <person name="Lassalle G."/>
            <person name="Mestiri I."/>
            <person name="Schnel N."/>
            <person name="Le Paslier M.C."/>
            <person name="Fan G."/>
            <person name="Renault V."/>
            <person name="Bayer P.E."/>
            <person name="Golicz A.A."/>
            <person name="Manoli S."/>
            <person name="Lee T.H."/>
            <person name="Thi V.H."/>
            <person name="Chalabi S."/>
            <person name="Hu Q."/>
            <person name="Fan C."/>
            <person name="Tollenaere R."/>
            <person name="Lu Y."/>
            <person name="Battail C."/>
            <person name="Shen J."/>
            <person name="Sidebottom C.H."/>
            <person name="Wang X."/>
            <person name="Canaguier A."/>
            <person name="Chauveau A."/>
            <person name="Berard A."/>
            <person name="Deniot G."/>
            <person name="Guan M."/>
            <person name="Liu Z."/>
            <person name="Sun F."/>
            <person name="Lim Y.P."/>
            <person name="Lyons E."/>
            <person name="Town C.D."/>
            <person name="Bancroft I."/>
            <person name="Wang X."/>
            <person name="Meng J."/>
            <person name="Ma J."/>
            <person name="Pires J.C."/>
            <person name="King G.J."/>
            <person name="Brunel D."/>
            <person name="Delourme R."/>
            <person name="Renard M."/>
            <person name="Aury J.M."/>
            <person name="Adams K.L."/>
            <person name="Batley J."/>
            <person name="Snowdon R.J."/>
            <person name="Tost J."/>
            <person name="Edwards D."/>
            <person name="Zhou Y."/>
            <person name="Hua W."/>
            <person name="Sharpe A.G."/>
            <person name="Paterson A.H."/>
            <person name="Guan C."/>
            <person name="Wincker P."/>
        </authorList>
    </citation>
    <scope>NUCLEOTIDE SEQUENCE [LARGE SCALE GENOMIC DNA]</scope>
    <source>
        <strain evidence="2">cv. Darmor-bzh</strain>
    </source>
</reference>
<organism evidence="1 2">
    <name type="scientific">Brassica napus</name>
    <name type="common">Rape</name>
    <dbReference type="NCBI Taxonomy" id="3708"/>
    <lineage>
        <taxon>Eukaryota</taxon>
        <taxon>Viridiplantae</taxon>
        <taxon>Streptophyta</taxon>
        <taxon>Embryophyta</taxon>
        <taxon>Tracheophyta</taxon>
        <taxon>Spermatophyta</taxon>
        <taxon>Magnoliopsida</taxon>
        <taxon>eudicotyledons</taxon>
        <taxon>Gunneridae</taxon>
        <taxon>Pentapetalae</taxon>
        <taxon>rosids</taxon>
        <taxon>malvids</taxon>
        <taxon>Brassicales</taxon>
        <taxon>Brassicaceae</taxon>
        <taxon>Brassiceae</taxon>
        <taxon>Brassica</taxon>
    </lineage>
</organism>
<name>A0A078IMJ1_BRANA</name>
<keyword evidence="2" id="KW-1185">Reference proteome</keyword>
<evidence type="ECO:0000313" key="1">
    <source>
        <dbReference type="EMBL" id="CDY52300.1"/>
    </source>
</evidence>
<accession>A0A078IMJ1</accession>